<dbReference type="Proteomes" id="UP001141552">
    <property type="component" value="Unassembled WGS sequence"/>
</dbReference>
<protein>
    <submittedName>
        <fullName evidence="1">Uncharacterized protein</fullName>
    </submittedName>
</protein>
<organism evidence="1 2">
    <name type="scientific">Turnera subulata</name>
    <dbReference type="NCBI Taxonomy" id="218843"/>
    <lineage>
        <taxon>Eukaryota</taxon>
        <taxon>Viridiplantae</taxon>
        <taxon>Streptophyta</taxon>
        <taxon>Embryophyta</taxon>
        <taxon>Tracheophyta</taxon>
        <taxon>Spermatophyta</taxon>
        <taxon>Magnoliopsida</taxon>
        <taxon>eudicotyledons</taxon>
        <taxon>Gunneridae</taxon>
        <taxon>Pentapetalae</taxon>
        <taxon>rosids</taxon>
        <taxon>fabids</taxon>
        <taxon>Malpighiales</taxon>
        <taxon>Passifloraceae</taxon>
        <taxon>Turnera</taxon>
    </lineage>
</organism>
<proteinExistence type="predicted"/>
<reference evidence="1" key="2">
    <citation type="journal article" date="2023" name="Plants (Basel)">
        <title>Annotation of the Turnera subulata (Passifloraceae) Draft Genome Reveals the S-Locus Evolved after the Divergence of Turneroideae from Passifloroideae in a Stepwise Manner.</title>
        <authorList>
            <person name="Henning P.M."/>
            <person name="Roalson E.H."/>
            <person name="Mir W."/>
            <person name="McCubbin A.G."/>
            <person name="Shore J.S."/>
        </authorList>
    </citation>
    <scope>NUCLEOTIDE SEQUENCE</scope>
    <source>
        <strain evidence="1">F60SS</strain>
    </source>
</reference>
<evidence type="ECO:0000313" key="1">
    <source>
        <dbReference type="EMBL" id="KAJ4831524.1"/>
    </source>
</evidence>
<dbReference type="PANTHER" id="PTHR33978:SF18">
    <property type="entry name" value="OS01G0656300 PROTEIN"/>
    <property type="match status" value="1"/>
</dbReference>
<dbReference type="PANTHER" id="PTHR33978">
    <property type="entry name" value="SERINE/THREONINE-KINASE"/>
    <property type="match status" value="1"/>
</dbReference>
<name>A0A9Q0J7T5_9ROSI</name>
<comment type="caution">
    <text evidence="1">The sequence shown here is derived from an EMBL/GenBank/DDBJ whole genome shotgun (WGS) entry which is preliminary data.</text>
</comment>
<keyword evidence="2" id="KW-1185">Reference proteome</keyword>
<accession>A0A9Q0J7T5</accession>
<dbReference type="OrthoDB" id="690771at2759"/>
<dbReference type="EMBL" id="JAKUCV010005350">
    <property type="protein sequence ID" value="KAJ4831524.1"/>
    <property type="molecule type" value="Genomic_DNA"/>
</dbReference>
<evidence type="ECO:0000313" key="2">
    <source>
        <dbReference type="Proteomes" id="UP001141552"/>
    </source>
</evidence>
<sequence>MKKEVEEYSKKDENDEEKALSVWDVGSPLYDSYELVSLTHLIERNLMALPSLGGSKRLSIKISPAPDDHVVSASVLVANNVVGSGKDTKDSSWVAAKRLREFARRKLWKKKRNGSRKDINTKKFQAETSCFFGRHV</sequence>
<dbReference type="AlphaFoldDB" id="A0A9Q0J7T5"/>
<reference evidence="1" key="1">
    <citation type="submission" date="2022-02" db="EMBL/GenBank/DDBJ databases">
        <authorList>
            <person name="Henning P.M."/>
            <person name="McCubbin A.G."/>
            <person name="Shore J.S."/>
        </authorList>
    </citation>
    <scope>NUCLEOTIDE SEQUENCE</scope>
    <source>
        <strain evidence="1">F60SS</strain>
        <tissue evidence="1">Leaves</tissue>
    </source>
</reference>
<gene>
    <name evidence="1" type="ORF">Tsubulata_034043</name>
</gene>